<evidence type="ECO:0000259" key="30">
    <source>
        <dbReference type="Pfam" id="PF00912"/>
    </source>
</evidence>
<dbReference type="InterPro" id="IPR031376">
    <property type="entry name" value="PCB_OB"/>
</dbReference>
<dbReference type="SUPFAM" id="SSF53955">
    <property type="entry name" value="Lysozyme-like"/>
    <property type="match status" value="1"/>
</dbReference>
<comment type="pathway">
    <text evidence="27">Glycan biosynthesis.</text>
</comment>
<comment type="catalytic activity">
    <reaction evidence="24">
        <text>Preferential cleavage: (Ac)2-L-Lys-D-Ala-|-D-Ala. Also transpeptidation of peptidyl-alanyl moieties that are N-acyl substituents of D-alanine.</text>
        <dbReference type="EC" id="3.4.16.4"/>
    </reaction>
</comment>
<dbReference type="Pfam" id="PF17092">
    <property type="entry name" value="PCB_OB"/>
    <property type="match status" value="1"/>
</dbReference>
<dbReference type="InterPro" id="IPR001264">
    <property type="entry name" value="Glyco_trans_51"/>
</dbReference>
<keyword evidence="23" id="KW-0961">Cell wall biogenesis/degradation</keyword>
<dbReference type="Pfam" id="PF00912">
    <property type="entry name" value="Transgly"/>
    <property type="match status" value="1"/>
</dbReference>
<dbReference type="RefSeq" id="WP_151053295.1">
    <property type="nucleotide sequence ID" value="NZ_CP044222.1"/>
</dbReference>
<evidence type="ECO:0000256" key="27">
    <source>
        <dbReference type="ARBA" id="ARBA00060592"/>
    </source>
</evidence>
<dbReference type="EC" id="3.4.16.4" evidence="6"/>
<evidence type="ECO:0000256" key="11">
    <source>
        <dbReference type="ARBA" id="ARBA00022670"/>
    </source>
</evidence>
<dbReference type="GO" id="GO:0008658">
    <property type="term" value="F:penicillin binding"/>
    <property type="evidence" value="ECO:0007669"/>
    <property type="project" value="InterPro"/>
</dbReference>
<dbReference type="GO" id="GO:0009252">
    <property type="term" value="P:peptidoglycan biosynthetic process"/>
    <property type="evidence" value="ECO:0007669"/>
    <property type="project" value="UniProtKB-UniPathway"/>
</dbReference>
<evidence type="ECO:0000256" key="16">
    <source>
        <dbReference type="ARBA" id="ARBA00022960"/>
    </source>
</evidence>
<dbReference type="InterPro" id="IPR036950">
    <property type="entry name" value="PBP_transglycosylase"/>
</dbReference>
<keyword evidence="11" id="KW-0645">Protease</keyword>
<evidence type="ECO:0000256" key="12">
    <source>
        <dbReference type="ARBA" id="ARBA00022676"/>
    </source>
</evidence>
<keyword evidence="21" id="KW-0046">Antibiotic resistance</keyword>
<feature type="domain" description="Penicillin-binding protein OB-like" evidence="31">
    <location>
        <begin position="320"/>
        <end position="427"/>
    </location>
</feature>
<evidence type="ECO:0000256" key="28">
    <source>
        <dbReference type="SAM" id="Phobius"/>
    </source>
</evidence>
<dbReference type="GO" id="GO:0006508">
    <property type="term" value="P:proteolysis"/>
    <property type="evidence" value="ECO:0007669"/>
    <property type="project" value="UniProtKB-KW"/>
</dbReference>
<evidence type="ECO:0000256" key="24">
    <source>
        <dbReference type="ARBA" id="ARBA00034000"/>
    </source>
</evidence>
<evidence type="ECO:0000313" key="32">
    <source>
        <dbReference type="EMBL" id="QEW05248.1"/>
    </source>
</evidence>
<evidence type="ECO:0000256" key="2">
    <source>
        <dbReference type="ARBA" id="ARBA00004249"/>
    </source>
</evidence>
<evidence type="ECO:0000256" key="5">
    <source>
        <dbReference type="ARBA" id="ARBA00007739"/>
    </source>
</evidence>
<evidence type="ECO:0000256" key="7">
    <source>
        <dbReference type="ARBA" id="ARBA00018638"/>
    </source>
</evidence>
<dbReference type="InterPro" id="IPR050396">
    <property type="entry name" value="Glycosyltr_51/Transpeptidase"/>
</dbReference>
<evidence type="ECO:0000256" key="22">
    <source>
        <dbReference type="ARBA" id="ARBA00023268"/>
    </source>
</evidence>
<evidence type="ECO:0000256" key="25">
    <source>
        <dbReference type="ARBA" id="ARBA00044770"/>
    </source>
</evidence>
<keyword evidence="17" id="KW-0735">Signal-anchor</keyword>
<evidence type="ECO:0000256" key="26">
    <source>
        <dbReference type="ARBA" id="ARBA00049902"/>
    </source>
</evidence>
<comment type="subcellular location">
    <subcellularLocation>
        <location evidence="2">Cell inner membrane</location>
        <topology evidence="2">Single-pass type II membrane protein</topology>
    </subcellularLocation>
</comment>
<keyword evidence="10" id="KW-0121">Carboxypeptidase</keyword>
<dbReference type="FunFam" id="1.10.3810.10:FF:000003">
    <property type="entry name" value="Penicillin-binding protein 1a"/>
    <property type="match status" value="1"/>
</dbReference>
<keyword evidence="20 28" id="KW-0472">Membrane</keyword>
<evidence type="ECO:0000256" key="13">
    <source>
        <dbReference type="ARBA" id="ARBA00022679"/>
    </source>
</evidence>
<sequence length="787" mass="88018">MRNFFTLFKYFLGLLLLVIVLVIAGVFFALHQYKPNLPDVQELREVRFQIPLRIFSADGKLMAEYGEQRRIPISYAEIPDTLRHAILAAEDSRFYEHSGIDIKGLSRAAFQLISSGEIQSGGSTITMQVAKNFFLSPEQTFVRKFNEILLSLKIEQELSKEEILELYVNKIYLGQRSYGVQAAANIYYGKDISELSLGQMATIAGLPKAPSANNPVRNPQRSIERRNWILGRMLSLGYIDQSDYDKAIQETEIARYHTPDIELSAPYVAEMARAEMVRLFGDLAYTEGFNVTTTLDSTMQLAADNALSKGLIAYHERHGYHGPEAQVSLNELDDEARTSILADYSLYGNMHPALVINTTEQEATFQLRDGSEHTLHWDAMKWARPYLSVNSIGAAPGKASDVLSIGDIIRVIPNEENTWHLSQLPRVQGGVIAMEPDTGAIRALSGGFNYYHSKFNRVIQAYRQPGSTFKPFLYAAGLENGYSAASVINDSPIVIHDISLEGEWRPENHSRDFEGPIRLREALYRSKNLVSIRLMRDIGVETAQQHILRFGFEADRTPANLSLSLGSADVTPIQINTGYATFANGGYRVTPWFIDEVNVNGQPVALPENAGDAFKHSNSRLNHDNPEDFRILDESTAFIISDILADVIRRGTGRRAQVLQRNDLAGKTGTTNQQKDAWFSGFNRNLVATAWVGFDQPAPLGRREYGGTAALPIWIDFMREALRDKPESAPQRPDSVVRARIDPATGLLAYEGQPDAINEYFSEDSAPRRRARLPGESANQVLESLFD</sequence>
<keyword evidence="9" id="KW-0997">Cell inner membrane</keyword>
<dbReference type="AlphaFoldDB" id="A0A5J6LA50"/>
<feature type="transmembrane region" description="Helical" evidence="28">
    <location>
        <begin position="7"/>
        <end position="30"/>
    </location>
</feature>
<organism evidence="32 33">
    <name type="scientific">Nitrincola iocasae</name>
    <dbReference type="NCBI Taxonomy" id="2614693"/>
    <lineage>
        <taxon>Bacteria</taxon>
        <taxon>Pseudomonadati</taxon>
        <taxon>Pseudomonadota</taxon>
        <taxon>Gammaproteobacteria</taxon>
        <taxon>Oceanospirillales</taxon>
        <taxon>Oceanospirillaceae</taxon>
        <taxon>Nitrincola</taxon>
    </lineage>
</organism>
<keyword evidence="18" id="KW-0573">Peptidoglycan synthesis</keyword>
<keyword evidence="16" id="KW-0133">Cell shape</keyword>
<comment type="similarity">
    <text evidence="4">In the C-terminal section; belongs to the transpeptidase family.</text>
</comment>
<dbReference type="Pfam" id="PF00905">
    <property type="entry name" value="Transpeptidase"/>
    <property type="match status" value="1"/>
</dbReference>
<evidence type="ECO:0000256" key="19">
    <source>
        <dbReference type="ARBA" id="ARBA00022989"/>
    </source>
</evidence>
<keyword evidence="15" id="KW-0378">Hydrolase</keyword>
<proteinExistence type="inferred from homology"/>
<evidence type="ECO:0000256" key="10">
    <source>
        <dbReference type="ARBA" id="ARBA00022645"/>
    </source>
</evidence>
<evidence type="ECO:0000256" key="20">
    <source>
        <dbReference type="ARBA" id="ARBA00023136"/>
    </source>
</evidence>
<dbReference type="GO" id="GO:0008360">
    <property type="term" value="P:regulation of cell shape"/>
    <property type="evidence" value="ECO:0007669"/>
    <property type="project" value="UniProtKB-KW"/>
</dbReference>
<dbReference type="Gene3D" id="1.10.3810.10">
    <property type="entry name" value="Biosynthetic peptidoglycan transglycosylase-like"/>
    <property type="match status" value="1"/>
</dbReference>
<evidence type="ECO:0000256" key="17">
    <source>
        <dbReference type="ARBA" id="ARBA00022968"/>
    </source>
</evidence>
<dbReference type="GO" id="GO:0005886">
    <property type="term" value="C:plasma membrane"/>
    <property type="evidence" value="ECO:0007669"/>
    <property type="project" value="UniProtKB-SubCell"/>
</dbReference>
<comment type="catalytic activity">
    <reaction evidence="26">
        <text>[GlcNAc-(1-&gt;4)-Mur2Ac(oyl-L-Ala-gamma-D-Glu-L-Lys-D-Ala-D-Ala)](n)-di-trans,octa-cis-undecaprenyl diphosphate + beta-D-GlcNAc-(1-&gt;4)-Mur2Ac(oyl-L-Ala-gamma-D-Glu-L-Lys-D-Ala-D-Ala)-di-trans,octa-cis-undecaprenyl diphosphate = [GlcNAc-(1-&gt;4)-Mur2Ac(oyl-L-Ala-gamma-D-Glu-L-Lys-D-Ala-D-Ala)](n+1)-di-trans,octa-cis-undecaprenyl diphosphate + di-trans,octa-cis-undecaprenyl diphosphate + H(+)</text>
        <dbReference type="Rhea" id="RHEA:23708"/>
        <dbReference type="Rhea" id="RHEA-COMP:9602"/>
        <dbReference type="Rhea" id="RHEA-COMP:9603"/>
        <dbReference type="ChEBI" id="CHEBI:15378"/>
        <dbReference type="ChEBI" id="CHEBI:58405"/>
        <dbReference type="ChEBI" id="CHEBI:60033"/>
        <dbReference type="ChEBI" id="CHEBI:78435"/>
        <dbReference type="EC" id="2.4.99.28"/>
    </reaction>
</comment>
<comment type="similarity">
    <text evidence="5">In the N-terminal section; belongs to the glycosyltransferase 51 family.</text>
</comment>
<evidence type="ECO:0000256" key="6">
    <source>
        <dbReference type="ARBA" id="ARBA00012448"/>
    </source>
</evidence>
<dbReference type="GO" id="GO:0008955">
    <property type="term" value="F:peptidoglycan glycosyltransferase activity"/>
    <property type="evidence" value="ECO:0007669"/>
    <property type="project" value="UniProtKB-EC"/>
</dbReference>
<dbReference type="SUPFAM" id="SSF56601">
    <property type="entry name" value="beta-lactamase/transpeptidase-like"/>
    <property type="match status" value="1"/>
</dbReference>
<gene>
    <name evidence="32" type="ORF">F5I99_01340</name>
</gene>
<evidence type="ECO:0000256" key="14">
    <source>
        <dbReference type="ARBA" id="ARBA00022692"/>
    </source>
</evidence>
<evidence type="ECO:0000256" key="9">
    <source>
        <dbReference type="ARBA" id="ARBA00022519"/>
    </source>
</evidence>
<dbReference type="UniPathway" id="UPA00219"/>
<evidence type="ECO:0000256" key="15">
    <source>
        <dbReference type="ARBA" id="ARBA00022801"/>
    </source>
</evidence>
<accession>A0A5J6LA50</accession>
<keyword evidence="13" id="KW-0808">Transferase</keyword>
<evidence type="ECO:0000256" key="4">
    <source>
        <dbReference type="ARBA" id="ARBA00007090"/>
    </source>
</evidence>
<dbReference type="GO" id="GO:0009002">
    <property type="term" value="F:serine-type D-Ala-D-Ala carboxypeptidase activity"/>
    <property type="evidence" value="ECO:0007669"/>
    <property type="project" value="UniProtKB-EC"/>
</dbReference>
<evidence type="ECO:0000256" key="18">
    <source>
        <dbReference type="ARBA" id="ARBA00022984"/>
    </source>
</evidence>
<evidence type="ECO:0000256" key="21">
    <source>
        <dbReference type="ARBA" id="ARBA00023251"/>
    </source>
</evidence>
<dbReference type="NCBIfam" id="TIGR02074">
    <property type="entry name" value="PBP_1a_fam"/>
    <property type="match status" value="1"/>
</dbReference>
<evidence type="ECO:0000256" key="3">
    <source>
        <dbReference type="ARBA" id="ARBA00004752"/>
    </source>
</evidence>
<comment type="pathway">
    <text evidence="3">Cell wall biogenesis; peptidoglycan biosynthesis.</text>
</comment>
<keyword evidence="14 28" id="KW-0812">Transmembrane</keyword>
<dbReference type="Proteomes" id="UP000325606">
    <property type="component" value="Chromosome"/>
</dbReference>
<keyword evidence="33" id="KW-1185">Reference proteome</keyword>
<dbReference type="EMBL" id="CP044222">
    <property type="protein sequence ID" value="QEW05248.1"/>
    <property type="molecule type" value="Genomic_DNA"/>
</dbReference>
<name>A0A5J6LA50_9GAMM</name>
<evidence type="ECO:0000313" key="33">
    <source>
        <dbReference type="Proteomes" id="UP000325606"/>
    </source>
</evidence>
<dbReference type="PANTHER" id="PTHR32282">
    <property type="entry name" value="BINDING PROTEIN TRANSPEPTIDASE, PUTATIVE-RELATED"/>
    <property type="match status" value="1"/>
</dbReference>
<reference evidence="32 33" key="1">
    <citation type="submission" date="2019-09" db="EMBL/GenBank/DDBJ databases">
        <title>Nitrincola iocasae sp. nov., a bacterium isolated from the sediment collected at a cold seep field in South China Sea.</title>
        <authorList>
            <person name="Zhang H."/>
            <person name="Wang H."/>
            <person name="Li C."/>
        </authorList>
    </citation>
    <scope>NUCLEOTIDE SEQUENCE [LARGE SCALE GENOMIC DNA]</scope>
    <source>
        <strain evidence="32 33">KXZD1103</strain>
    </source>
</reference>
<dbReference type="EC" id="2.4.99.28" evidence="25"/>
<comment type="function">
    <text evidence="1">Cell wall formation. Synthesis of cross-linked peptidoglycan from the lipid intermediates. The enzyme has a penicillin-insensitive transglycosylase N-terminal domain (formation of linear glycan strands) and a penicillin-sensitive transpeptidase C-terminal domain (cross-linking of the peptide subunits).</text>
</comment>
<dbReference type="PANTHER" id="PTHR32282:SF27">
    <property type="entry name" value="PENICILLIN-BINDING PROTEIN 1A"/>
    <property type="match status" value="1"/>
</dbReference>
<evidence type="ECO:0000259" key="29">
    <source>
        <dbReference type="Pfam" id="PF00905"/>
    </source>
</evidence>
<evidence type="ECO:0000256" key="1">
    <source>
        <dbReference type="ARBA" id="ARBA00002624"/>
    </source>
</evidence>
<evidence type="ECO:0000259" key="31">
    <source>
        <dbReference type="Pfam" id="PF17092"/>
    </source>
</evidence>
<dbReference type="InterPro" id="IPR001460">
    <property type="entry name" value="PCN-bd_Tpept"/>
</dbReference>
<keyword evidence="8" id="KW-1003">Cell membrane</keyword>
<protein>
    <recommendedName>
        <fullName evidence="7">Penicillin-binding protein 1A</fullName>
        <ecNumber evidence="25">2.4.99.28</ecNumber>
        <ecNumber evidence="6">3.4.16.4</ecNumber>
    </recommendedName>
</protein>
<evidence type="ECO:0000256" key="23">
    <source>
        <dbReference type="ARBA" id="ARBA00023316"/>
    </source>
</evidence>
<dbReference type="GO" id="GO:0071555">
    <property type="term" value="P:cell wall organization"/>
    <property type="evidence" value="ECO:0007669"/>
    <property type="project" value="UniProtKB-KW"/>
</dbReference>
<dbReference type="KEGG" id="nik:F5I99_01340"/>
<keyword evidence="22" id="KW-0511">Multifunctional enzyme</keyword>
<feature type="domain" description="Penicillin-binding protein transpeptidase" evidence="29">
    <location>
        <begin position="429"/>
        <end position="713"/>
    </location>
</feature>
<dbReference type="GO" id="GO:0030288">
    <property type="term" value="C:outer membrane-bounded periplasmic space"/>
    <property type="evidence" value="ECO:0007669"/>
    <property type="project" value="TreeGrafter"/>
</dbReference>
<feature type="domain" description="Glycosyl transferase family 51" evidence="30">
    <location>
        <begin position="59"/>
        <end position="233"/>
    </location>
</feature>
<keyword evidence="19 28" id="KW-1133">Transmembrane helix</keyword>
<dbReference type="Gene3D" id="3.40.710.10">
    <property type="entry name" value="DD-peptidase/beta-lactamase superfamily"/>
    <property type="match status" value="2"/>
</dbReference>
<dbReference type="GO" id="GO:0046677">
    <property type="term" value="P:response to antibiotic"/>
    <property type="evidence" value="ECO:0007669"/>
    <property type="project" value="UniProtKB-KW"/>
</dbReference>
<dbReference type="InterPro" id="IPR023346">
    <property type="entry name" value="Lysozyme-like_dom_sf"/>
</dbReference>
<evidence type="ECO:0000256" key="8">
    <source>
        <dbReference type="ARBA" id="ARBA00022475"/>
    </source>
</evidence>
<dbReference type="InterPro" id="IPR012338">
    <property type="entry name" value="Beta-lactam/transpept-like"/>
</dbReference>
<keyword evidence="12" id="KW-0328">Glycosyltransferase</keyword>